<comment type="caution">
    <text evidence="2">The sequence shown here is derived from an EMBL/GenBank/DDBJ whole genome shotgun (WGS) entry which is preliminary data.</text>
</comment>
<proteinExistence type="predicted"/>
<feature type="domain" description="Reverse transcriptase" evidence="1">
    <location>
        <begin position="165"/>
        <end position="443"/>
    </location>
</feature>
<dbReference type="GO" id="GO:0003964">
    <property type="term" value="F:RNA-directed DNA polymerase activity"/>
    <property type="evidence" value="ECO:0007669"/>
    <property type="project" value="UniProtKB-KW"/>
</dbReference>
<dbReference type="PANTHER" id="PTHR33116">
    <property type="entry name" value="REVERSE TRANSCRIPTASE ZINC-BINDING DOMAIN-CONTAINING PROTEIN-RELATED-RELATED"/>
    <property type="match status" value="1"/>
</dbReference>
<dbReference type="SUPFAM" id="SSF56672">
    <property type="entry name" value="DNA/RNA polymerases"/>
    <property type="match status" value="1"/>
</dbReference>
<name>A0ABQ5B889_9ASTR</name>
<evidence type="ECO:0000313" key="3">
    <source>
        <dbReference type="Proteomes" id="UP001151760"/>
    </source>
</evidence>
<keyword evidence="2" id="KW-0548">Nucleotidyltransferase</keyword>
<evidence type="ECO:0000313" key="2">
    <source>
        <dbReference type="EMBL" id="GJT10444.1"/>
    </source>
</evidence>
<keyword evidence="2" id="KW-0695">RNA-directed DNA polymerase</keyword>
<gene>
    <name evidence="2" type="ORF">Tco_0857486</name>
</gene>
<dbReference type="CDD" id="cd01650">
    <property type="entry name" value="RT_nLTR_like"/>
    <property type="match status" value="1"/>
</dbReference>
<keyword evidence="2" id="KW-0808">Transferase</keyword>
<keyword evidence="3" id="KW-1185">Reference proteome</keyword>
<dbReference type="InterPro" id="IPR026960">
    <property type="entry name" value="RVT-Znf"/>
</dbReference>
<protein>
    <submittedName>
        <fullName evidence="2">RNA-directed DNA polymerase</fullName>
    </submittedName>
</protein>
<dbReference type="EMBL" id="BQNB010012988">
    <property type="protein sequence ID" value="GJT10444.1"/>
    <property type="molecule type" value="Genomic_DNA"/>
</dbReference>
<organism evidence="2 3">
    <name type="scientific">Tanacetum coccineum</name>
    <dbReference type="NCBI Taxonomy" id="301880"/>
    <lineage>
        <taxon>Eukaryota</taxon>
        <taxon>Viridiplantae</taxon>
        <taxon>Streptophyta</taxon>
        <taxon>Embryophyta</taxon>
        <taxon>Tracheophyta</taxon>
        <taxon>Spermatophyta</taxon>
        <taxon>Magnoliopsida</taxon>
        <taxon>eudicotyledons</taxon>
        <taxon>Gunneridae</taxon>
        <taxon>Pentapetalae</taxon>
        <taxon>asterids</taxon>
        <taxon>campanulids</taxon>
        <taxon>Asterales</taxon>
        <taxon>Asteraceae</taxon>
        <taxon>Asteroideae</taxon>
        <taxon>Anthemideae</taxon>
        <taxon>Anthemidinae</taxon>
        <taxon>Tanacetum</taxon>
    </lineage>
</organism>
<dbReference type="InterPro" id="IPR043502">
    <property type="entry name" value="DNA/RNA_pol_sf"/>
</dbReference>
<dbReference type="InterPro" id="IPR000477">
    <property type="entry name" value="RT_dom"/>
</dbReference>
<evidence type="ECO:0000259" key="1">
    <source>
        <dbReference type="PROSITE" id="PS50878"/>
    </source>
</evidence>
<reference evidence="2" key="2">
    <citation type="submission" date="2022-01" db="EMBL/GenBank/DDBJ databases">
        <authorList>
            <person name="Yamashiro T."/>
            <person name="Shiraishi A."/>
            <person name="Satake H."/>
            <person name="Nakayama K."/>
        </authorList>
    </citation>
    <scope>NUCLEOTIDE SEQUENCE</scope>
</reference>
<sequence>MISAQNKSRNDLSRLLVEWDEKAKVGSVSEFDIAKREEWLMDLNYIDQLHKEDLKQKCRIRWAVEGEENSKFFHSLLKCKYSRSNIKGILANRVWIESSDIIKQAAFEHFSTRFKESATCRPSFSSSLFRHLSPSDSAYLESHISMEEIKDAEDIKNDFWSCIKYFEAIGKIVNGCNPSFVVLVPKNIDPLGFSDYRPISLIGCVYKVIFKILANRLAKVIASVIGPNQSVFIEGRQILDGCLIANEIIRIASIEKLKLLLFKVDFKKDFDSVNWNFLLDTMRQMWFGSKWRNWIASCLSSASISVLVNGSPTKEFKLEKGLRQSDPLSPFLFLIVAEALQVSILEACNKGFYKGLYLVDNNTNISLLQYADDALFFGDWSRLNAKYLIYILKCFELSSGLSVNISKSRLIGVGVSSGEVESLAATLGCSHEFLPFIYLGLPVGKRIRHCDGWNAVINRFRDQLSSWKASTLSIGGRLTIVKSVLGGLPIYYLSLFKAPVSIINTLESIRSRFFWGFKESNHGISWVKWNSILLDVDKGGLGVGSLLAKNLSLLGKWKWRFLTENNALWCQGDIIKAVKTIENIDASFKNSFMIKIASGSQTSFWKDPWCRDGSRLMDIFPRLYALELSKECKVIDCWSVINGVWCGTWSWRIPPRGRVLDDLASLVSHLDSFTLSSSGQDKWSWTGDVSGTFKVSSLTSTIQNHILGNCVIGRKHKWISCIPRKVNVCVWRASLNRLPTRSNLSVRWVILPSIMCPLCDDEVEDIEHCLIKCSRVLPYWKKVWSWWNLPSPVVFPSFQAFGSRGVLLLWRFLLPWMLPSQWIPLRASVRFPCQRFEYRLESWMFS</sequence>
<dbReference type="PANTHER" id="PTHR33116:SF78">
    <property type="entry name" value="OS12G0587133 PROTEIN"/>
    <property type="match status" value="1"/>
</dbReference>
<dbReference type="Proteomes" id="UP001151760">
    <property type="component" value="Unassembled WGS sequence"/>
</dbReference>
<accession>A0ABQ5B889</accession>
<reference evidence="2" key="1">
    <citation type="journal article" date="2022" name="Int. J. Mol. Sci.">
        <title>Draft Genome of Tanacetum Coccineum: Genomic Comparison of Closely Related Tanacetum-Family Plants.</title>
        <authorList>
            <person name="Yamashiro T."/>
            <person name="Shiraishi A."/>
            <person name="Nakayama K."/>
            <person name="Satake H."/>
        </authorList>
    </citation>
    <scope>NUCLEOTIDE SEQUENCE</scope>
</reference>
<dbReference type="Pfam" id="PF00078">
    <property type="entry name" value="RVT_1"/>
    <property type="match status" value="1"/>
</dbReference>
<dbReference type="Pfam" id="PF13966">
    <property type="entry name" value="zf-RVT"/>
    <property type="match status" value="1"/>
</dbReference>
<dbReference type="PROSITE" id="PS50878">
    <property type="entry name" value="RT_POL"/>
    <property type="match status" value="1"/>
</dbReference>